<reference evidence="2" key="1">
    <citation type="journal article" date="2023" name="Nat. Plants">
        <title>Single-cell RNA sequencing provides a high-resolution roadmap for understanding the multicellular compartmentation of specialized metabolism.</title>
        <authorList>
            <person name="Sun S."/>
            <person name="Shen X."/>
            <person name="Li Y."/>
            <person name="Li Y."/>
            <person name="Wang S."/>
            <person name="Li R."/>
            <person name="Zhang H."/>
            <person name="Shen G."/>
            <person name="Guo B."/>
            <person name="Wei J."/>
            <person name="Xu J."/>
            <person name="St-Pierre B."/>
            <person name="Chen S."/>
            <person name="Sun C."/>
        </authorList>
    </citation>
    <scope>NUCLEOTIDE SEQUENCE [LARGE SCALE GENOMIC DNA]</scope>
</reference>
<organism evidence="1 2">
    <name type="scientific">Catharanthus roseus</name>
    <name type="common">Madagascar periwinkle</name>
    <name type="synonym">Vinca rosea</name>
    <dbReference type="NCBI Taxonomy" id="4058"/>
    <lineage>
        <taxon>Eukaryota</taxon>
        <taxon>Viridiplantae</taxon>
        <taxon>Streptophyta</taxon>
        <taxon>Embryophyta</taxon>
        <taxon>Tracheophyta</taxon>
        <taxon>Spermatophyta</taxon>
        <taxon>Magnoliopsida</taxon>
        <taxon>eudicotyledons</taxon>
        <taxon>Gunneridae</taxon>
        <taxon>Pentapetalae</taxon>
        <taxon>asterids</taxon>
        <taxon>lamiids</taxon>
        <taxon>Gentianales</taxon>
        <taxon>Apocynaceae</taxon>
        <taxon>Rauvolfioideae</taxon>
        <taxon>Vinceae</taxon>
        <taxon>Catharanthinae</taxon>
        <taxon>Catharanthus</taxon>
    </lineage>
</organism>
<evidence type="ECO:0000313" key="2">
    <source>
        <dbReference type="Proteomes" id="UP001060085"/>
    </source>
</evidence>
<comment type="caution">
    <text evidence="1">The sequence shown here is derived from an EMBL/GenBank/DDBJ whole genome shotgun (WGS) entry which is preliminary data.</text>
</comment>
<proteinExistence type="predicted"/>
<dbReference type="Proteomes" id="UP001060085">
    <property type="component" value="Linkage Group LG06"/>
</dbReference>
<dbReference type="EMBL" id="CM044706">
    <property type="protein sequence ID" value="KAI5656785.1"/>
    <property type="molecule type" value="Genomic_DNA"/>
</dbReference>
<name>A0ACC0A7C0_CATRO</name>
<evidence type="ECO:0000313" key="1">
    <source>
        <dbReference type="EMBL" id="KAI5656785.1"/>
    </source>
</evidence>
<accession>A0ACC0A7C0</accession>
<keyword evidence="2" id="KW-1185">Reference proteome</keyword>
<gene>
    <name evidence="1" type="ORF">M9H77_25578</name>
</gene>
<protein>
    <submittedName>
        <fullName evidence="1">Uncharacterized protein</fullName>
    </submittedName>
</protein>
<sequence length="128" mass="14379">MGNCIRRLDNSSMVWAAGVGDDEWESAAVVVSRYHGIGNYDDDHIINGEKQGLLVDHHHHHHEATGGGGSREIKIKITKKQLEELVGRAADQKQDPVLSRLIYAGQRCEFLSSQRSWRPRLQSIPEVN</sequence>